<name>A0A409VGN6_9AGAR</name>
<proteinExistence type="predicted"/>
<dbReference type="AlphaFoldDB" id="A0A409VGN6"/>
<evidence type="ECO:0000256" key="1">
    <source>
        <dbReference type="SAM" id="Phobius"/>
    </source>
</evidence>
<reference evidence="2 3" key="1">
    <citation type="journal article" date="2018" name="Evol. Lett.">
        <title>Horizontal gene cluster transfer increased hallucinogenic mushroom diversity.</title>
        <authorList>
            <person name="Reynolds H.T."/>
            <person name="Vijayakumar V."/>
            <person name="Gluck-Thaler E."/>
            <person name="Korotkin H.B."/>
            <person name="Matheny P.B."/>
            <person name="Slot J.C."/>
        </authorList>
    </citation>
    <scope>NUCLEOTIDE SEQUENCE [LARGE SCALE GENOMIC DNA]</scope>
    <source>
        <strain evidence="2 3">SRW20</strain>
    </source>
</reference>
<dbReference type="OrthoDB" id="2901006at2759"/>
<sequence>MAHPPVVLVDDQDPQIQYLCDTIHEQAAKSYYNKTWTTFFGNDCTNGWFNYTFYGTGIRIAASIAPPSWGASYSVKLDDGDFVTQSGNGEYISPDLTDGQHTVTYAVQAGRSQSYFPAFDYLAVTPGSTTPLVGRTLAVDDADDSIVYSGKWTDSPPIPLTSAALASMYDNTTHWTSTIGDSLQFKFEGSSVSVFGIITNSTLGNITATYTLDGVSQLQGLPQGTLDSLPMANLFHANVQPGSHTLVVNVTQIKAPQALGIDFIAYNATSNTVTPISGAISTDGALGAASKAGIAIGVIAFVALLGSLFVVFRKRYRRNVNPKFRLPDFEPGLKNPVPW</sequence>
<comment type="caution">
    <text evidence="2">The sequence shown here is derived from an EMBL/GenBank/DDBJ whole genome shotgun (WGS) entry which is preliminary data.</text>
</comment>
<dbReference type="Proteomes" id="UP000284706">
    <property type="component" value="Unassembled WGS sequence"/>
</dbReference>
<feature type="transmembrane region" description="Helical" evidence="1">
    <location>
        <begin position="292"/>
        <end position="312"/>
    </location>
</feature>
<evidence type="ECO:0000313" key="2">
    <source>
        <dbReference type="EMBL" id="PPQ65396.1"/>
    </source>
</evidence>
<dbReference type="Gene3D" id="2.60.120.260">
    <property type="entry name" value="Galactose-binding domain-like"/>
    <property type="match status" value="2"/>
</dbReference>
<accession>A0A409VGN6</accession>
<dbReference type="InParanoid" id="A0A409VGN6"/>
<evidence type="ECO:0000313" key="3">
    <source>
        <dbReference type="Proteomes" id="UP000284706"/>
    </source>
</evidence>
<keyword evidence="1" id="KW-0812">Transmembrane</keyword>
<keyword evidence="1" id="KW-1133">Transmembrane helix</keyword>
<keyword evidence="3" id="KW-1185">Reference proteome</keyword>
<organism evidence="2 3">
    <name type="scientific">Gymnopilus dilepis</name>
    <dbReference type="NCBI Taxonomy" id="231916"/>
    <lineage>
        <taxon>Eukaryota</taxon>
        <taxon>Fungi</taxon>
        <taxon>Dikarya</taxon>
        <taxon>Basidiomycota</taxon>
        <taxon>Agaricomycotina</taxon>
        <taxon>Agaricomycetes</taxon>
        <taxon>Agaricomycetidae</taxon>
        <taxon>Agaricales</taxon>
        <taxon>Agaricineae</taxon>
        <taxon>Hymenogastraceae</taxon>
        <taxon>Gymnopilus</taxon>
    </lineage>
</organism>
<gene>
    <name evidence="2" type="ORF">CVT26_000021</name>
</gene>
<dbReference type="EMBL" id="NHYE01005654">
    <property type="protein sequence ID" value="PPQ65396.1"/>
    <property type="molecule type" value="Genomic_DNA"/>
</dbReference>
<keyword evidence="1" id="KW-0472">Membrane</keyword>
<protein>
    <submittedName>
        <fullName evidence="2">Uncharacterized protein</fullName>
    </submittedName>
</protein>